<dbReference type="EMBL" id="CABIJS010000543">
    <property type="protein sequence ID" value="VUZ52988.1"/>
    <property type="molecule type" value="Genomic_DNA"/>
</dbReference>
<feature type="domain" description="AN1-type" evidence="6">
    <location>
        <begin position="66"/>
        <end position="114"/>
    </location>
</feature>
<accession>A0A564Z264</accession>
<dbReference type="AlphaFoldDB" id="A0A564Z264"/>
<dbReference type="SUPFAM" id="SSF118310">
    <property type="entry name" value="AN1-like Zinc finger"/>
    <property type="match status" value="1"/>
</dbReference>
<dbReference type="Pfam" id="PF01428">
    <property type="entry name" value="zf-AN1"/>
    <property type="match status" value="1"/>
</dbReference>
<dbReference type="GO" id="GO:0008270">
    <property type="term" value="F:zinc ion binding"/>
    <property type="evidence" value="ECO:0007669"/>
    <property type="project" value="UniProtKB-KW"/>
</dbReference>
<dbReference type="InterPro" id="IPR050652">
    <property type="entry name" value="AN1_A20_ZnFinger"/>
</dbReference>
<sequence length="133" mass="14739">MEDSSEYCQGGCGNLAKRELGGYCSVCFSITSPTKDSDTENLKKEVGSAKAKSSHKCSPRKRLLSKSRGKTCAFCNKRITLIEGEMKCACGGTFCTKHQFSKDHNCHYDYRSDASKKIEKSNPKVTSEKVTKF</sequence>
<dbReference type="SMART" id="SM00154">
    <property type="entry name" value="ZnF_AN1"/>
    <property type="match status" value="1"/>
</dbReference>
<evidence type="ECO:0000256" key="3">
    <source>
        <dbReference type="ARBA" id="ARBA00022833"/>
    </source>
</evidence>
<evidence type="ECO:0000313" key="7">
    <source>
        <dbReference type="EMBL" id="VUZ52988.1"/>
    </source>
</evidence>
<evidence type="ECO:0000256" key="1">
    <source>
        <dbReference type="ARBA" id="ARBA00022723"/>
    </source>
</evidence>
<gene>
    <name evidence="7" type="ORF">WMSIL1_LOCUS11369</name>
</gene>
<keyword evidence="2 4" id="KW-0863">Zinc-finger</keyword>
<evidence type="ECO:0000313" key="8">
    <source>
        <dbReference type="Proteomes" id="UP000321570"/>
    </source>
</evidence>
<dbReference type="Proteomes" id="UP000321570">
    <property type="component" value="Unassembled WGS sequence"/>
</dbReference>
<keyword evidence="8" id="KW-1185">Reference proteome</keyword>
<name>A0A564Z264_HYMDI</name>
<evidence type="ECO:0000256" key="2">
    <source>
        <dbReference type="ARBA" id="ARBA00022771"/>
    </source>
</evidence>
<keyword evidence="3" id="KW-0862">Zinc</keyword>
<evidence type="ECO:0000256" key="5">
    <source>
        <dbReference type="SAM" id="MobiDB-lite"/>
    </source>
</evidence>
<dbReference type="InterPro" id="IPR000058">
    <property type="entry name" value="Znf_AN1"/>
</dbReference>
<protein>
    <recommendedName>
        <fullName evidence="6">AN1-type domain-containing protein</fullName>
    </recommendedName>
</protein>
<dbReference type="PANTHER" id="PTHR10634">
    <property type="entry name" value="AN1-TYPE ZINC FINGER PROTEIN"/>
    <property type="match status" value="1"/>
</dbReference>
<feature type="compositionally biased region" description="Basic and acidic residues" evidence="5">
    <location>
        <begin position="35"/>
        <end position="47"/>
    </location>
</feature>
<evidence type="ECO:0000256" key="4">
    <source>
        <dbReference type="PROSITE-ProRule" id="PRU00449"/>
    </source>
</evidence>
<proteinExistence type="predicted"/>
<reference evidence="7 8" key="1">
    <citation type="submission" date="2019-07" db="EMBL/GenBank/DDBJ databases">
        <authorList>
            <person name="Jastrzebski P J."/>
            <person name="Paukszto L."/>
            <person name="Jastrzebski P J."/>
        </authorList>
    </citation>
    <scope>NUCLEOTIDE SEQUENCE [LARGE SCALE GENOMIC DNA]</scope>
    <source>
        <strain evidence="7 8">WMS-il1</strain>
    </source>
</reference>
<evidence type="ECO:0000259" key="6">
    <source>
        <dbReference type="PROSITE" id="PS51039"/>
    </source>
</evidence>
<dbReference type="InterPro" id="IPR035896">
    <property type="entry name" value="AN1-like_Znf"/>
</dbReference>
<feature type="compositionally biased region" description="Basic residues" evidence="5">
    <location>
        <begin position="52"/>
        <end position="62"/>
    </location>
</feature>
<organism evidence="7 8">
    <name type="scientific">Hymenolepis diminuta</name>
    <name type="common">Rat tapeworm</name>
    <dbReference type="NCBI Taxonomy" id="6216"/>
    <lineage>
        <taxon>Eukaryota</taxon>
        <taxon>Metazoa</taxon>
        <taxon>Spiralia</taxon>
        <taxon>Lophotrochozoa</taxon>
        <taxon>Platyhelminthes</taxon>
        <taxon>Cestoda</taxon>
        <taxon>Eucestoda</taxon>
        <taxon>Cyclophyllidea</taxon>
        <taxon>Hymenolepididae</taxon>
        <taxon>Hymenolepis</taxon>
    </lineage>
</organism>
<dbReference type="PROSITE" id="PS51039">
    <property type="entry name" value="ZF_AN1"/>
    <property type="match status" value="1"/>
</dbReference>
<keyword evidence="1" id="KW-0479">Metal-binding</keyword>
<feature type="region of interest" description="Disordered" evidence="5">
    <location>
        <begin position="33"/>
        <end position="62"/>
    </location>
</feature>
<dbReference type="PANTHER" id="PTHR10634:SF149">
    <property type="entry name" value="AN1-TYPE DOMAIN-CONTAINING PROTEIN-RELATED"/>
    <property type="match status" value="1"/>
</dbReference>
<dbReference type="Gene3D" id="4.10.1110.10">
    <property type="entry name" value="AN1-like Zinc finger"/>
    <property type="match status" value="1"/>
</dbReference>